<evidence type="ECO:0000256" key="9">
    <source>
        <dbReference type="SAM" id="Phobius"/>
    </source>
</evidence>
<proteinExistence type="inferred from homology"/>
<evidence type="ECO:0000256" key="1">
    <source>
        <dbReference type="ARBA" id="ARBA00004429"/>
    </source>
</evidence>
<reference evidence="11 12" key="1">
    <citation type="submission" date="2018-03" db="EMBL/GenBank/DDBJ databases">
        <title>Genome sequence of Moorella stamsii DSM 26217.</title>
        <authorList>
            <person name="Poehlein A."/>
            <person name="Daniel R."/>
        </authorList>
    </citation>
    <scope>NUCLEOTIDE SEQUENCE [LARGE SCALE GENOMIC DNA]</scope>
    <source>
        <strain evidence="12">DSM 26217</strain>
    </source>
</reference>
<keyword evidence="2" id="KW-0813">Transport</keyword>
<evidence type="ECO:0000256" key="8">
    <source>
        <dbReference type="ARBA" id="ARBA00038436"/>
    </source>
</evidence>
<name>A0A9X7P4W6_9FIRM</name>
<dbReference type="GO" id="GO:0015740">
    <property type="term" value="P:C4-dicarboxylate transport"/>
    <property type="evidence" value="ECO:0007669"/>
    <property type="project" value="TreeGrafter"/>
</dbReference>
<dbReference type="GO" id="GO:0022857">
    <property type="term" value="F:transmembrane transporter activity"/>
    <property type="evidence" value="ECO:0007669"/>
    <property type="project" value="TreeGrafter"/>
</dbReference>
<feature type="transmembrane region" description="Helical" evidence="9">
    <location>
        <begin position="52"/>
        <end position="71"/>
    </location>
</feature>
<feature type="domain" description="Tripartite ATP-independent periplasmic transporters DctQ component" evidence="10">
    <location>
        <begin position="33"/>
        <end position="158"/>
    </location>
</feature>
<dbReference type="RefSeq" id="WP_054936643.1">
    <property type="nucleotide sequence ID" value="NZ_PVXL01000078.1"/>
</dbReference>
<accession>A0A9X7P4W6</accession>
<sequence>MDALKKITDKISTFLEIVEVWGMVCGVIFVASMWIINVIARQLDRSIFFVEELSQIMMILITFIGSAYGVRRARHIRMSAVFDAARPVIQKVLIIFTACMGALITFQMTGYAYDYVMVAKSRAQLTPALQIPYWLIWSIIPIGFFLMGVEYVRTVIKNIVVKEVWLSPEQKSEYEE</sequence>
<dbReference type="InterPro" id="IPR007387">
    <property type="entry name" value="TRAP_DctQ"/>
</dbReference>
<keyword evidence="5 9" id="KW-0812">Transmembrane</keyword>
<evidence type="ECO:0000256" key="5">
    <source>
        <dbReference type="ARBA" id="ARBA00022692"/>
    </source>
</evidence>
<feature type="transmembrane region" description="Helical" evidence="9">
    <location>
        <begin position="133"/>
        <end position="152"/>
    </location>
</feature>
<feature type="transmembrane region" description="Helical" evidence="9">
    <location>
        <begin position="92"/>
        <end position="113"/>
    </location>
</feature>
<dbReference type="Pfam" id="PF04290">
    <property type="entry name" value="DctQ"/>
    <property type="match status" value="1"/>
</dbReference>
<dbReference type="InterPro" id="IPR055348">
    <property type="entry name" value="DctQ"/>
</dbReference>
<evidence type="ECO:0000256" key="7">
    <source>
        <dbReference type="ARBA" id="ARBA00023136"/>
    </source>
</evidence>
<keyword evidence="6 9" id="KW-1133">Transmembrane helix</keyword>
<comment type="subcellular location">
    <subcellularLocation>
        <location evidence="1">Cell inner membrane</location>
        <topology evidence="1">Multi-pass membrane protein</topology>
    </subcellularLocation>
</comment>
<comment type="similarity">
    <text evidence="8">Belongs to the TRAP transporter small permease family.</text>
</comment>
<evidence type="ECO:0000256" key="4">
    <source>
        <dbReference type="ARBA" id="ARBA00022519"/>
    </source>
</evidence>
<organism evidence="11 12">
    <name type="scientific">Neomoorella stamsii</name>
    <dbReference type="NCBI Taxonomy" id="1266720"/>
    <lineage>
        <taxon>Bacteria</taxon>
        <taxon>Bacillati</taxon>
        <taxon>Bacillota</taxon>
        <taxon>Clostridia</taxon>
        <taxon>Neomoorellales</taxon>
        <taxon>Neomoorellaceae</taxon>
        <taxon>Neomoorella</taxon>
    </lineage>
</organism>
<dbReference type="PANTHER" id="PTHR35011">
    <property type="entry name" value="2,3-DIKETO-L-GULONATE TRAP TRANSPORTER SMALL PERMEASE PROTEIN YIAM"/>
    <property type="match status" value="1"/>
</dbReference>
<evidence type="ECO:0000256" key="3">
    <source>
        <dbReference type="ARBA" id="ARBA00022475"/>
    </source>
</evidence>
<dbReference type="GO" id="GO:0005886">
    <property type="term" value="C:plasma membrane"/>
    <property type="evidence" value="ECO:0007669"/>
    <property type="project" value="UniProtKB-SubCell"/>
</dbReference>
<evidence type="ECO:0000256" key="6">
    <source>
        <dbReference type="ARBA" id="ARBA00022989"/>
    </source>
</evidence>
<dbReference type="AlphaFoldDB" id="A0A9X7P4W6"/>
<keyword evidence="12" id="KW-1185">Reference proteome</keyword>
<keyword evidence="3" id="KW-1003">Cell membrane</keyword>
<evidence type="ECO:0000313" key="12">
    <source>
        <dbReference type="Proteomes" id="UP000239430"/>
    </source>
</evidence>
<feature type="transmembrane region" description="Helical" evidence="9">
    <location>
        <begin position="20"/>
        <end position="40"/>
    </location>
</feature>
<keyword evidence="4" id="KW-0997">Cell inner membrane</keyword>
<evidence type="ECO:0000313" key="11">
    <source>
        <dbReference type="EMBL" id="PRR68862.1"/>
    </source>
</evidence>
<keyword evidence="7 9" id="KW-0472">Membrane</keyword>
<gene>
    <name evidence="11" type="ORF">MOST_31440</name>
</gene>
<dbReference type="EMBL" id="PVXL01000078">
    <property type="protein sequence ID" value="PRR68862.1"/>
    <property type="molecule type" value="Genomic_DNA"/>
</dbReference>
<protein>
    <submittedName>
        <fullName evidence="11">2,3-diketo-L-gulonate TRAP transporter small permease protein YiaM</fullName>
    </submittedName>
</protein>
<dbReference type="PANTHER" id="PTHR35011:SF2">
    <property type="entry name" value="2,3-DIKETO-L-GULONATE TRAP TRANSPORTER SMALL PERMEASE PROTEIN YIAM"/>
    <property type="match status" value="1"/>
</dbReference>
<comment type="caution">
    <text evidence="11">The sequence shown here is derived from an EMBL/GenBank/DDBJ whole genome shotgun (WGS) entry which is preliminary data.</text>
</comment>
<evidence type="ECO:0000256" key="2">
    <source>
        <dbReference type="ARBA" id="ARBA00022448"/>
    </source>
</evidence>
<dbReference type="Proteomes" id="UP000239430">
    <property type="component" value="Unassembled WGS sequence"/>
</dbReference>
<evidence type="ECO:0000259" key="10">
    <source>
        <dbReference type="Pfam" id="PF04290"/>
    </source>
</evidence>